<evidence type="ECO:0000259" key="3">
    <source>
        <dbReference type="Pfam" id="PF12736"/>
    </source>
</evidence>
<dbReference type="InterPro" id="IPR052281">
    <property type="entry name" value="GAREM"/>
</dbReference>
<feature type="domain" description="CABIT" evidence="3">
    <location>
        <begin position="76"/>
        <end position="281"/>
    </location>
</feature>
<evidence type="ECO:0000313" key="5">
    <source>
        <dbReference type="Proteomes" id="UP001497623"/>
    </source>
</evidence>
<dbReference type="AlphaFoldDB" id="A0AAV2PW19"/>
<evidence type="ECO:0000313" key="4">
    <source>
        <dbReference type="EMBL" id="CAL4064092.1"/>
    </source>
</evidence>
<reference evidence="4 5" key="1">
    <citation type="submission" date="2024-05" db="EMBL/GenBank/DDBJ databases">
        <authorList>
            <person name="Wallberg A."/>
        </authorList>
    </citation>
    <scope>NUCLEOTIDE SEQUENCE [LARGE SCALE GENOMIC DNA]</scope>
</reference>
<name>A0AAV2PW19_MEGNR</name>
<feature type="compositionally biased region" description="Gly residues" evidence="2">
    <location>
        <begin position="8"/>
        <end position="18"/>
    </location>
</feature>
<dbReference type="Pfam" id="PF12736">
    <property type="entry name" value="CABIT"/>
    <property type="match status" value="1"/>
</dbReference>
<feature type="region of interest" description="Disordered" evidence="2">
    <location>
        <begin position="537"/>
        <end position="558"/>
    </location>
</feature>
<dbReference type="PANTHER" id="PTHR14454">
    <property type="entry name" value="GRB2-ASSOCIATED AND REGULATOR OF MAPK PROTEIN FAMILY MEMBER"/>
    <property type="match status" value="1"/>
</dbReference>
<dbReference type="PANTHER" id="PTHR14454:SF11">
    <property type="entry name" value="SERRANO, ISOFORM F"/>
    <property type="match status" value="1"/>
</dbReference>
<gene>
    <name evidence="4" type="ORF">MNOR_LOCUS3840</name>
</gene>
<comment type="caution">
    <text evidence="4">The sequence shown here is derived from an EMBL/GenBank/DDBJ whole genome shotgun (WGS) entry which is preliminary data.</text>
</comment>
<sequence length="826" mass="92818">MSTLSGGSSTGGLGGGSRGSSISSRGHGGSGGVHHASPLTLTPRQLLKRATLPIAAHLIAPIQPPGIDLKSPLLLYDTYTSSKVRAVSLRQGADGSLTPVGPSILIPEAYTGWFSVLTTDGQTAPFFTSIQQVVESKKSFFLTRHDVCGYTLTRDESGGTAYNKTAVSSGHVLKLVGVFEDVSDRSKAVTKYAQCLNYRNEVVFLPYNVTGRFYSTPDKNTRSLDHVYLMAQILKNHKLPVTVKLVCGYMPTVPDSFTGLLKLEKMEKEDVILACTMNYEAHATLFEIDVTSSFSFATVPDPMLSKQPIFLKTVSYCEDEVDTWRRQIKVTHHTGDKRSKSLTRSFSDTFVEPSPSRSTRPLSLSFFNDHLRGRNQDASVSKEKKAPVTPDKSRFRLRDIGIENKRDVKVTERTFSYKSYLIKDKGDENVSKKANRKVSKQNTYIFQNGKPETKKLVEEKPKYTRSISVDSSAEYSRVADDISLIPEHFEEESHYSEIGRLTIKKESLKNSKIENNNDIPVNKNVKNSDITGINFQSIASKQPETNTKTNKISSFSRSGSMKRVNKMSLVTPDPTKSNQSVKKSSSLNYASEKVIVHSRNSILESPPVDHLYDIPPTEKEELDILKELQLVKEKNKTQKSHKFEKNCEEALTSYKDVNRKNNKFEKDCLEMLNKDFKNTSDKFERDCLEVLNKIMEDKKQNKSCLKSQEEKVVISVEPDYPKTKQSFDIKNDEDKVSIKIKPEEISSLSISQTPEKHTEKVKVQPNRDLYVVRISVGDNEPQKQSTLRKRESGNGFVMKVKGFEIPDSEVCTTVWDKELNGYVSMC</sequence>
<keyword evidence="1" id="KW-0597">Phosphoprotein</keyword>
<feature type="region of interest" description="Disordered" evidence="2">
    <location>
        <begin position="1"/>
        <end position="38"/>
    </location>
</feature>
<evidence type="ECO:0000256" key="1">
    <source>
        <dbReference type="ARBA" id="ARBA00022553"/>
    </source>
</evidence>
<evidence type="ECO:0000256" key="2">
    <source>
        <dbReference type="SAM" id="MobiDB-lite"/>
    </source>
</evidence>
<proteinExistence type="predicted"/>
<dbReference type="Proteomes" id="UP001497623">
    <property type="component" value="Unassembled WGS sequence"/>
</dbReference>
<accession>A0AAV2PW19</accession>
<protein>
    <recommendedName>
        <fullName evidence="3">CABIT domain-containing protein</fullName>
    </recommendedName>
</protein>
<keyword evidence="5" id="KW-1185">Reference proteome</keyword>
<organism evidence="4 5">
    <name type="scientific">Meganyctiphanes norvegica</name>
    <name type="common">Northern krill</name>
    <name type="synonym">Thysanopoda norvegica</name>
    <dbReference type="NCBI Taxonomy" id="48144"/>
    <lineage>
        <taxon>Eukaryota</taxon>
        <taxon>Metazoa</taxon>
        <taxon>Ecdysozoa</taxon>
        <taxon>Arthropoda</taxon>
        <taxon>Crustacea</taxon>
        <taxon>Multicrustacea</taxon>
        <taxon>Malacostraca</taxon>
        <taxon>Eumalacostraca</taxon>
        <taxon>Eucarida</taxon>
        <taxon>Euphausiacea</taxon>
        <taxon>Euphausiidae</taxon>
        <taxon>Meganyctiphanes</taxon>
    </lineage>
</organism>
<dbReference type="EMBL" id="CAXKWB010001353">
    <property type="protein sequence ID" value="CAL4064092.1"/>
    <property type="molecule type" value="Genomic_DNA"/>
</dbReference>
<dbReference type="InterPro" id="IPR025946">
    <property type="entry name" value="CABIT_dom"/>
</dbReference>